<dbReference type="EMBL" id="MU006049">
    <property type="protein sequence ID" value="KAF2857338.1"/>
    <property type="molecule type" value="Genomic_DNA"/>
</dbReference>
<dbReference type="InterPro" id="IPR002885">
    <property type="entry name" value="PPR_rpt"/>
</dbReference>
<feature type="repeat" description="PPR" evidence="5">
    <location>
        <begin position="984"/>
        <end position="1014"/>
    </location>
</feature>
<keyword evidence="8" id="KW-1185">Reference proteome</keyword>
<dbReference type="Gene3D" id="1.25.40.10">
    <property type="entry name" value="Tetratricopeptide repeat domain"/>
    <property type="match status" value="3"/>
</dbReference>
<feature type="repeat" description="PPR" evidence="5">
    <location>
        <begin position="949"/>
        <end position="983"/>
    </location>
</feature>
<feature type="domain" description="Tetratricopeptide repeat" evidence="6">
    <location>
        <begin position="482"/>
        <end position="590"/>
    </location>
</feature>
<evidence type="ECO:0000256" key="5">
    <source>
        <dbReference type="PROSITE-ProRule" id="PRU00708"/>
    </source>
</evidence>
<comment type="subunit">
    <text evidence="4">Binds to mitochondrial small subunit 15S rRNA.</text>
</comment>
<evidence type="ECO:0000256" key="3">
    <source>
        <dbReference type="ARBA" id="ARBA00044493"/>
    </source>
</evidence>
<gene>
    <name evidence="7" type="ORF">K470DRAFT_260919</name>
</gene>
<sequence length="1240" mass="136916">MPYVKPTVHLSRLAGSALKSFTHGYAQTLVAASQNSNFPQNNGLADTLSHRIRRAERNRLQNGSLLGEVARQDTGVPDPALEKYVDALQKSLKSGKLLPQLPLVKRQRPALPSVEAQTETEEVLDHLVEAEKQLEHLARAEPVAKLELPSLTRSYTTSALDDFDKALGDGRTKEAVVKQVSEAMVEEVAAVQEAAAAGETAPAETAEATSTAEIFTRELINFAELQQYERIPPAFQAMLLSGVKQPPAAAYRALLLSSIHTTLGKHEKVPAALKIYTDMLHRNVVPDEETFGMLIHLLSRRSLDCMDMLKDVEQRRLRFGGFDRPESFMFASTEAEHKMLSEDSSLKMALKLFGRATKHGVVPAVDCAALIITCANHGRIADMETVYAYLKAQNSEPLTYIYPSMIAAMGWLGDLKTAVDLYNEYKELAIAHTAGKNNIMRIDEHVYGAMMSAYGLAKHPEKGERFMSRIKNDYPSEYFAKLRDYLTTRVFIPRALSQGQYREAMGLAASIKGSASTRAMADVATAAADNNVHDVAVEAYDVAVAPYKEGQTKLSKTTDNTLAQPAMSLMAMHVRGAKVEAATPYFTHLKAFPPQPASIESAAMMAIGLIAEHQAECGVAEAREEFARSRGHASELALFDVVRRIDEALYTIGDFMLCREKQPAAAFVELLAAMSENGGVHSHIKMHIMARFGEGEIAQLGPEAVELLLRLQSDMIVHEFAMDVAATHRLASLIKAATSISLTSSPQTMAAIDKALTVVGHPDLYVLWDQYLAQRRPLAPSLQPVPAATPYGEPEDVIGSNAIIDMLGHQPRLNDAMDQLNAMRRSGKAPSLQAYLRLVEVATKSDRLDLAQDIYAMARNDIPITSTHDVSRFRWQQLMDHLVAASLLSNRRDLAAMYHQQMFAIGLAPSANTFGLYITTLKAGPKTFDEASEAVDIFMTAQAEGVEPTSFLYNALIGKLGKARRIDDCLIYFDDMRNRGIRPTSVTYGTIVNALCRVSDQTYAEEIFDEMENARNYKPRPAPYHSMMQFFITIKRDRTKAMAYYRRMLHQGIKPTAHTFRLLIDIHATMEPINMSAAESVLDDIKAAGLQPGAIHYAALIHAKGCDLHDLPSARALFDSVVTSQPHPALYQALFESMNANHSIKASDEVVKDMEIRSVEFTPYIANALITGWSQEQNITKAREAYERVPVSKREPSTYEAMVRAYLADGNNISARRVVREALSRGYPKAVAGKIADLVR</sequence>
<evidence type="ECO:0000256" key="2">
    <source>
        <dbReference type="ARBA" id="ARBA00022737"/>
    </source>
</evidence>
<reference evidence="7" key="1">
    <citation type="journal article" date="2020" name="Stud. Mycol.">
        <title>101 Dothideomycetes genomes: a test case for predicting lifestyles and emergence of pathogens.</title>
        <authorList>
            <person name="Haridas S."/>
            <person name="Albert R."/>
            <person name="Binder M."/>
            <person name="Bloem J."/>
            <person name="Labutti K."/>
            <person name="Salamov A."/>
            <person name="Andreopoulos B."/>
            <person name="Baker S."/>
            <person name="Barry K."/>
            <person name="Bills G."/>
            <person name="Bluhm B."/>
            <person name="Cannon C."/>
            <person name="Castanera R."/>
            <person name="Culley D."/>
            <person name="Daum C."/>
            <person name="Ezra D."/>
            <person name="Gonzalez J."/>
            <person name="Henrissat B."/>
            <person name="Kuo A."/>
            <person name="Liang C."/>
            <person name="Lipzen A."/>
            <person name="Lutzoni F."/>
            <person name="Magnuson J."/>
            <person name="Mondo S."/>
            <person name="Nolan M."/>
            <person name="Ohm R."/>
            <person name="Pangilinan J."/>
            <person name="Park H.-J."/>
            <person name="Ramirez L."/>
            <person name="Alfaro M."/>
            <person name="Sun H."/>
            <person name="Tritt A."/>
            <person name="Yoshinaga Y."/>
            <person name="Zwiers L.-H."/>
            <person name="Turgeon B."/>
            <person name="Goodwin S."/>
            <person name="Spatafora J."/>
            <person name="Crous P."/>
            <person name="Grigoriev I."/>
        </authorList>
    </citation>
    <scope>NUCLEOTIDE SEQUENCE</scope>
    <source>
        <strain evidence="7">CBS 480.64</strain>
    </source>
</reference>
<dbReference type="PANTHER" id="PTHR47447">
    <property type="entry name" value="OS03G0856100 PROTEIN"/>
    <property type="match status" value="1"/>
</dbReference>
<evidence type="ECO:0000259" key="6">
    <source>
        <dbReference type="Pfam" id="PF24603"/>
    </source>
</evidence>
<dbReference type="OrthoDB" id="411857at2759"/>
<proteinExistence type="inferred from homology"/>
<dbReference type="Pfam" id="PF13041">
    <property type="entry name" value="PPR_2"/>
    <property type="match status" value="1"/>
</dbReference>
<organism evidence="7 8">
    <name type="scientific">Piedraia hortae CBS 480.64</name>
    <dbReference type="NCBI Taxonomy" id="1314780"/>
    <lineage>
        <taxon>Eukaryota</taxon>
        <taxon>Fungi</taxon>
        <taxon>Dikarya</taxon>
        <taxon>Ascomycota</taxon>
        <taxon>Pezizomycotina</taxon>
        <taxon>Dothideomycetes</taxon>
        <taxon>Dothideomycetidae</taxon>
        <taxon>Capnodiales</taxon>
        <taxon>Piedraiaceae</taxon>
        <taxon>Piedraia</taxon>
    </lineage>
</organism>
<evidence type="ECO:0000256" key="1">
    <source>
        <dbReference type="ARBA" id="ARBA00006192"/>
    </source>
</evidence>
<dbReference type="Pfam" id="PF24603">
    <property type="entry name" value="TPR_30"/>
    <property type="match status" value="1"/>
</dbReference>
<dbReference type="Proteomes" id="UP000799421">
    <property type="component" value="Unassembled WGS sequence"/>
</dbReference>
<keyword evidence="2" id="KW-0677">Repeat</keyword>
<evidence type="ECO:0000313" key="7">
    <source>
        <dbReference type="EMBL" id="KAF2857338.1"/>
    </source>
</evidence>
<name>A0A6A7BS53_9PEZI</name>
<dbReference type="NCBIfam" id="TIGR00756">
    <property type="entry name" value="PPR"/>
    <property type="match status" value="1"/>
</dbReference>
<comment type="similarity">
    <text evidence="1">Belongs to the CCM1 family.</text>
</comment>
<dbReference type="AlphaFoldDB" id="A0A6A7BS53"/>
<accession>A0A6A7BS53</accession>
<dbReference type="FunFam" id="1.25.40.10:FF:000217">
    <property type="entry name" value="Pentatricopeptide repeat domain-containing protein"/>
    <property type="match status" value="1"/>
</dbReference>
<evidence type="ECO:0000256" key="4">
    <source>
        <dbReference type="ARBA" id="ARBA00044511"/>
    </source>
</evidence>
<comment type="function">
    <text evidence="3">Regulates mitochondrial small subunit maturation by controlling 15S rRNA 5'-end processing. Localizes to the 5' precursor of the 15S rRNA in a position that is subsequently occupied by mS47 in the mature yeast mtSSU. Uses structure and sequence-specific RNA recognition, binding to a single-stranded region of the precursor and specifically recognizing bases -6 to -1. The exchange of Ccm1 for mS47 is coupled to the irreversible removal of precursor rRNA that is accompanied by conformational changes of the mitoribosomal proteins uS5m and mS26. These conformational changes signal completion of 5'-end rRNA processing through protection of the mature 5'-end of the 15S rRNA and stabilization of mS47. The removal of the 5' precursor together with the dissociation of Ccm1 may be catalyzed by the 5'-3' exoribonuclease Pet127. Involved in the specific removal of group I introns in mitochondrial encoded transcripts.</text>
</comment>
<dbReference type="PANTHER" id="PTHR47447:SF17">
    <property type="entry name" value="OS12G0638900 PROTEIN"/>
    <property type="match status" value="1"/>
</dbReference>
<dbReference type="PROSITE" id="PS51375">
    <property type="entry name" value="PPR"/>
    <property type="match status" value="2"/>
</dbReference>
<dbReference type="InterPro" id="IPR011990">
    <property type="entry name" value="TPR-like_helical_dom_sf"/>
</dbReference>
<dbReference type="InterPro" id="IPR057585">
    <property type="entry name" value="TPR_dom_fungi"/>
</dbReference>
<evidence type="ECO:0000313" key="8">
    <source>
        <dbReference type="Proteomes" id="UP000799421"/>
    </source>
</evidence>
<protein>
    <recommendedName>
        <fullName evidence="6">Tetratricopeptide repeat domain-containing protein</fullName>
    </recommendedName>
</protein>